<accession>A0A5B7F6H4</accession>
<evidence type="ECO:0000313" key="1">
    <source>
        <dbReference type="EMBL" id="MPC41215.1"/>
    </source>
</evidence>
<name>A0A5B7F6H4_PORTR</name>
<keyword evidence="2" id="KW-1185">Reference proteome</keyword>
<proteinExistence type="predicted"/>
<dbReference type="AlphaFoldDB" id="A0A5B7F6H4"/>
<protein>
    <submittedName>
        <fullName evidence="1">Uncharacterized protein</fullName>
    </submittedName>
</protein>
<dbReference type="OrthoDB" id="8757000at2759"/>
<dbReference type="EMBL" id="VSRR010004972">
    <property type="protein sequence ID" value="MPC41215.1"/>
    <property type="molecule type" value="Genomic_DNA"/>
</dbReference>
<sequence length="93" mass="10234">MEEVKRNTGAGSAQESLQSIIGNSRNLRTLVLGCIQDLTDQADIFLPLLAHHQFNSISTLGLASVKYDPNSYALLDIPPDNFASFTTLQVQLW</sequence>
<comment type="caution">
    <text evidence="1">The sequence shown here is derived from an EMBL/GenBank/DDBJ whole genome shotgun (WGS) entry which is preliminary data.</text>
</comment>
<dbReference type="Proteomes" id="UP000324222">
    <property type="component" value="Unassembled WGS sequence"/>
</dbReference>
<gene>
    <name evidence="1" type="ORF">E2C01_034802</name>
</gene>
<evidence type="ECO:0000313" key="2">
    <source>
        <dbReference type="Proteomes" id="UP000324222"/>
    </source>
</evidence>
<reference evidence="1 2" key="1">
    <citation type="submission" date="2019-05" db="EMBL/GenBank/DDBJ databases">
        <title>Another draft genome of Portunus trituberculatus and its Hox gene families provides insights of decapod evolution.</title>
        <authorList>
            <person name="Jeong J.-H."/>
            <person name="Song I."/>
            <person name="Kim S."/>
            <person name="Choi T."/>
            <person name="Kim D."/>
            <person name="Ryu S."/>
            <person name="Kim W."/>
        </authorList>
    </citation>
    <scope>NUCLEOTIDE SEQUENCE [LARGE SCALE GENOMIC DNA]</scope>
    <source>
        <tissue evidence="1">Muscle</tissue>
    </source>
</reference>
<organism evidence="1 2">
    <name type="scientific">Portunus trituberculatus</name>
    <name type="common">Swimming crab</name>
    <name type="synonym">Neptunus trituberculatus</name>
    <dbReference type="NCBI Taxonomy" id="210409"/>
    <lineage>
        <taxon>Eukaryota</taxon>
        <taxon>Metazoa</taxon>
        <taxon>Ecdysozoa</taxon>
        <taxon>Arthropoda</taxon>
        <taxon>Crustacea</taxon>
        <taxon>Multicrustacea</taxon>
        <taxon>Malacostraca</taxon>
        <taxon>Eumalacostraca</taxon>
        <taxon>Eucarida</taxon>
        <taxon>Decapoda</taxon>
        <taxon>Pleocyemata</taxon>
        <taxon>Brachyura</taxon>
        <taxon>Eubrachyura</taxon>
        <taxon>Portunoidea</taxon>
        <taxon>Portunidae</taxon>
        <taxon>Portuninae</taxon>
        <taxon>Portunus</taxon>
    </lineage>
</organism>